<dbReference type="SFLD" id="SFLDG01129">
    <property type="entry name" value="C1.5:_HAD__Beta-PGM__Phosphata"/>
    <property type="match status" value="1"/>
</dbReference>
<dbReference type="InterPro" id="IPR023198">
    <property type="entry name" value="PGP-like_dom2"/>
</dbReference>
<dbReference type="InterPro" id="IPR052550">
    <property type="entry name" value="Pyrimidine_5'-ntase_YjjG"/>
</dbReference>
<dbReference type="SUPFAM" id="SSF56784">
    <property type="entry name" value="HAD-like"/>
    <property type="match status" value="1"/>
</dbReference>
<comment type="caution">
    <text evidence="1">The sequence shown here is derived from an EMBL/GenBank/DDBJ whole genome shotgun (WGS) entry which is preliminary data.</text>
</comment>
<dbReference type="AlphaFoldDB" id="A0A5C4T270"/>
<dbReference type="PANTHER" id="PTHR47478">
    <property type="match status" value="1"/>
</dbReference>
<dbReference type="Gene3D" id="1.10.150.240">
    <property type="entry name" value="Putative phosphatase, domain 2"/>
    <property type="match status" value="1"/>
</dbReference>
<dbReference type="InterPro" id="IPR036412">
    <property type="entry name" value="HAD-like_sf"/>
</dbReference>
<protein>
    <submittedName>
        <fullName evidence="1">HAD family hydrolase</fullName>
    </submittedName>
</protein>
<dbReference type="GO" id="GO:0016787">
    <property type="term" value="F:hydrolase activity"/>
    <property type="evidence" value="ECO:0007669"/>
    <property type="project" value="UniProtKB-KW"/>
</dbReference>
<keyword evidence="1" id="KW-0378">Hydrolase</keyword>
<sequence length="238" mass="27830">MTGGALLYKAIIFDLDNTLLDYDRCETDSMHLTGRQHGLEQWELFTWDTFWKTFSPINWVYWSERNERKLNIHQVLELSFRDTLERLERDIAFATVLAGTYWEHFCRSCHFEEGARELLSELHGSRKLAVISNGIGESQRKRTASGGIAHLFDAFIVSDEVGHWKPDRNIFEIALRELGVDRSEALYIGDSLRDDYEGSREAGIDFCFYNRGKVRLEERFAPRYVVERLSDIRPLLQL</sequence>
<gene>
    <name evidence="1" type="ORF">FE784_26445</name>
</gene>
<dbReference type="InterPro" id="IPR006439">
    <property type="entry name" value="HAD-SF_hydro_IA"/>
</dbReference>
<proteinExistence type="predicted"/>
<dbReference type="SFLD" id="SFLDS00003">
    <property type="entry name" value="Haloacid_Dehalogenase"/>
    <property type="match status" value="1"/>
</dbReference>
<dbReference type="PRINTS" id="PR00413">
    <property type="entry name" value="HADHALOGNASE"/>
</dbReference>
<dbReference type="InterPro" id="IPR023214">
    <property type="entry name" value="HAD_sf"/>
</dbReference>
<dbReference type="Proteomes" id="UP000307943">
    <property type="component" value="Unassembled WGS sequence"/>
</dbReference>
<dbReference type="Pfam" id="PF00702">
    <property type="entry name" value="Hydrolase"/>
    <property type="match status" value="1"/>
</dbReference>
<dbReference type="PANTHER" id="PTHR47478:SF1">
    <property type="entry name" value="PYRIMIDINE 5'-NUCLEOTIDASE YJJG"/>
    <property type="match status" value="1"/>
</dbReference>
<keyword evidence="2" id="KW-1185">Reference proteome</keyword>
<evidence type="ECO:0000313" key="1">
    <source>
        <dbReference type="EMBL" id="TNJ63208.1"/>
    </source>
</evidence>
<dbReference type="NCBIfam" id="TIGR01549">
    <property type="entry name" value="HAD-SF-IA-v1"/>
    <property type="match status" value="1"/>
</dbReference>
<dbReference type="OrthoDB" id="9802350at2"/>
<name>A0A5C4T270_9BACL</name>
<organism evidence="1 2">
    <name type="scientific">Paenibacillus hemerocallicola</name>
    <dbReference type="NCBI Taxonomy" id="1172614"/>
    <lineage>
        <taxon>Bacteria</taxon>
        <taxon>Bacillati</taxon>
        <taxon>Bacillota</taxon>
        <taxon>Bacilli</taxon>
        <taxon>Bacillales</taxon>
        <taxon>Paenibacillaceae</taxon>
        <taxon>Paenibacillus</taxon>
    </lineage>
</organism>
<evidence type="ECO:0000313" key="2">
    <source>
        <dbReference type="Proteomes" id="UP000307943"/>
    </source>
</evidence>
<accession>A0A5C4T270</accession>
<dbReference type="Gene3D" id="3.40.50.1000">
    <property type="entry name" value="HAD superfamily/HAD-like"/>
    <property type="match status" value="1"/>
</dbReference>
<reference evidence="1 2" key="1">
    <citation type="submission" date="2019-05" db="EMBL/GenBank/DDBJ databases">
        <title>We sequenced the genome of Paenibacillus hemerocallicola KCTC 33185 for further insight into its adaptation and study the phylogeny of Paenibacillus.</title>
        <authorList>
            <person name="Narsing Rao M.P."/>
        </authorList>
    </citation>
    <scope>NUCLEOTIDE SEQUENCE [LARGE SCALE GENOMIC DNA]</scope>
    <source>
        <strain evidence="1 2">KCTC 33185</strain>
    </source>
</reference>
<dbReference type="EMBL" id="VDCQ01000046">
    <property type="protein sequence ID" value="TNJ63208.1"/>
    <property type="molecule type" value="Genomic_DNA"/>
</dbReference>